<name>A0A4S4BR44_9BACI</name>
<dbReference type="InterPro" id="IPR051400">
    <property type="entry name" value="HAD-like_hydrolase"/>
</dbReference>
<organism evidence="5 6">
    <name type="scientific">Metabacillus sediminilitoris</name>
    <dbReference type="NCBI Taxonomy" id="2567941"/>
    <lineage>
        <taxon>Bacteria</taxon>
        <taxon>Bacillati</taxon>
        <taxon>Bacillota</taxon>
        <taxon>Bacilli</taxon>
        <taxon>Bacillales</taxon>
        <taxon>Bacillaceae</taxon>
        <taxon>Metabacillus</taxon>
    </lineage>
</organism>
<keyword evidence="4" id="KW-0460">Magnesium</keyword>
<comment type="caution">
    <text evidence="5">The sequence shown here is derived from an EMBL/GenBank/DDBJ whole genome shotgun (WGS) entry which is preliminary data.</text>
</comment>
<dbReference type="Proteomes" id="UP000310334">
    <property type="component" value="Unassembled WGS sequence"/>
</dbReference>
<evidence type="ECO:0000256" key="4">
    <source>
        <dbReference type="ARBA" id="ARBA00022842"/>
    </source>
</evidence>
<dbReference type="SFLD" id="SFLDS00003">
    <property type="entry name" value="Haloacid_Dehalogenase"/>
    <property type="match status" value="1"/>
</dbReference>
<sequence>MHSLKEAEAVFFDLDDTLYDQLSPFQLALEHYDVKLQQHMIEELFKKVRYYSDVFWKVHVKGDMSLEQLRVERLKYAFHDFELSLTNAQAKAIQDRYELEQQQIRTFQEVSSFIEDLQKRKSVIGILTNGPVEHQMKKINVLKLNHVIKKERIFVSDGIGIAKPDKRVFQYVQNQIKIEPEKCCYIGDTWENDMIPALEAGWKCIWFNHRKREPQSPHTPYEMILRFKDLIGHA</sequence>
<protein>
    <submittedName>
        <fullName evidence="5">HAD family hydrolase</fullName>
    </submittedName>
</protein>
<dbReference type="PANTHER" id="PTHR46470">
    <property type="entry name" value="N-ACYLNEURAMINATE-9-PHOSPHATASE"/>
    <property type="match status" value="1"/>
</dbReference>
<reference evidence="5 6" key="1">
    <citation type="submission" date="2019-04" db="EMBL/GenBank/DDBJ databases">
        <title>Bacillus sediminilitoris sp. nov., isolated from a tidal flat sediment on the East China Sea.</title>
        <authorList>
            <person name="Wei Y."/>
            <person name="Mao H."/>
            <person name="Fang J."/>
        </authorList>
    </citation>
    <scope>NUCLEOTIDE SEQUENCE [LARGE SCALE GENOMIC DNA]</scope>
    <source>
        <strain evidence="5 6">DSL-17</strain>
    </source>
</reference>
<dbReference type="EMBL" id="SSNT01000015">
    <property type="protein sequence ID" value="THF77450.1"/>
    <property type="molecule type" value="Genomic_DNA"/>
</dbReference>
<dbReference type="GO" id="GO:0016791">
    <property type="term" value="F:phosphatase activity"/>
    <property type="evidence" value="ECO:0007669"/>
    <property type="project" value="TreeGrafter"/>
</dbReference>
<evidence type="ECO:0000313" key="5">
    <source>
        <dbReference type="EMBL" id="THF77450.1"/>
    </source>
</evidence>
<dbReference type="InterPro" id="IPR006439">
    <property type="entry name" value="HAD-SF_hydro_IA"/>
</dbReference>
<evidence type="ECO:0000256" key="3">
    <source>
        <dbReference type="ARBA" id="ARBA00022801"/>
    </source>
</evidence>
<keyword evidence="3 5" id="KW-0378">Hydrolase</keyword>
<evidence type="ECO:0000256" key="2">
    <source>
        <dbReference type="ARBA" id="ARBA00022723"/>
    </source>
</evidence>
<accession>A0A4S4BR44</accession>
<comment type="cofactor">
    <cofactor evidence="1">
        <name>Mg(2+)</name>
        <dbReference type="ChEBI" id="CHEBI:18420"/>
    </cofactor>
</comment>
<evidence type="ECO:0000256" key="1">
    <source>
        <dbReference type="ARBA" id="ARBA00001946"/>
    </source>
</evidence>
<proteinExistence type="predicted"/>
<dbReference type="NCBIfam" id="TIGR01549">
    <property type="entry name" value="HAD-SF-IA-v1"/>
    <property type="match status" value="1"/>
</dbReference>
<gene>
    <name evidence="5" type="ORF">E6W99_19125</name>
</gene>
<evidence type="ECO:0000313" key="6">
    <source>
        <dbReference type="Proteomes" id="UP000310334"/>
    </source>
</evidence>
<dbReference type="GO" id="GO:0046872">
    <property type="term" value="F:metal ion binding"/>
    <property type="evidence" value="ECO:0007669"/>
    <property type="project" value="UniProtKB-KW"/>
</dbReference>
<dbReference type="Gene3D" id="3.40.50.1000">
    <property type="entry name" value="HAD superfamily/HAD-like"/>
    <property type="match status" value="1"/>
</dbReference>
<dbReference type="SUPFAM" id="SSF56784">
    <property type="entry name" value="HAD-like"/>
    <property type="match status" value="1"/>
</dbReference>
<dbReference type="PRINTS" id="PR00413">
    <property type="entry name" value="HADHALOGNASE"/>
</dbReference>
<dbReference type="AlphaFoldDB" id="A0A4S4BR44"/>
<dbReference type="OrthoDB" id="25198at2"/>
<dbReference type="SFLD" id="SFLDG01129">
    <property type="entry name" value="C1.5:_HAD__Beta-PGM__Phosphata"/>
    <property type="match status" value="1"/>
</dbReference>
<dbReference type="InterPro" id="IPR036412">
    <property type="entry name" value="HAD-like_sf"/>
</dbReference>
<dbReference type="PANTHER" id="PTHR46470:SF2">
    <property type="entry name" value="GLYCERALDEHYDE 3-PHOSPHATE PHOSPHATASE"/>
    <property type="match status" value="1"/>
</dbReference>
<keyword evidence="6" id="KW-1185">Reference proteome</keyword>
<dbReference type="GO" id="GO:0044281">
    <property type="term" value="P:small molecule metabolic process"/>
    <property type="evidence" value="ECO:0007669"/>
    <property type="project" value="UniProtKB-ARBA"/>
</dbReference>
<dbReference type="RefSeq" id="WP_136356781.1">
    <property type="nucleotide sequence ID" value="NZ_CP046266.1"/>
</dbReference>
<dbReference type="Pfam" id="PF00702">
    <property type="entry name" value="Hydrolase"/>
    <property type="match status" value="1"/>
</dbReference>
<dbReference type="InterPro" id="IPR023214">
    <property type="entry name" value="HAD_sf"/>
</dbReference>
<keyword evidence="2" id="KW-0479">Metal-binding</keyword>
<dbReference type="Gene3D" id="1.10.150.240">
    <property type="entry name" value="Putative phosphatase, domain 2"/>
    <property type="match status" value="1"/>
</dbReference>
<dbReference type="InterPro" id="IPR023198">
    <property type="entry name" value="PGP-like_dom2"/>
</dbReference>